<evidence type="ECO:0000313" key="11">
    <source>
        <dbReference type="EMBL" id="MBN7825074.1"/>
    </source>
</evidence>
<name>A0A939IQI7_9ALTE</name>
<proteinExistence type="predicted"/>
<dbReference type="InterPro" id="IPR027417">
    <property type="entry name" value="P-loop_NTPase"/>
</dbReference>
<accession>A0A939IQI7</accession>
<dbReference type="InterPro" id="IPR050445">
    <property type="entry name" value="Bact_polysacc_biosynth/exp"/>
</dbReference>
<keyword evidence="2" id="KW-1003">Cell membrane</keyword>
<dbReference type="InterPro" id="IPR003856">
    <property type="entry name" value="LPS_length_determ_N"/>
</dbReference>
<dbReference type="GO" id="GO:0005524">
    <property type="term" value="F:ATP binding"/>
    <property type="evidence" value="ECO:0007669"/>
    <property type="project" value="UniProtKB-KW"/>
</dbReference>
<keyword evidence="6 9" id="KW-1133">Transmembrane helix</keyword>
<dbReference type="AlphaFoldDB" id="A0A939IQI7"/>
<evidence type="ECO:0000313" key="12">
    <source>
        <dbReference type="Proteomes" id="UP000664654"/>
    </source>
</evidence>
<feature type="coiled-coil region" evidence="8">
    <location>
        <begin position="173"/>
        <end position="249"/>
    </location>
</feature>
<keyword evidence="4" id="KW-0547">Nucleotide-binding</keyword>
<keyword evidence="11" id="KW-0808">Transferase</keyword>
<evidence type="ECO:0000256" key="1">
    <source>
        <dbReference type="ARBA" id="ARBA00004651"/>
    </source>
</evidence>
<dbReference type="RefSeq" id="WP_206573178.1">
    <property type="nucleotide sequence ID" value="NZ_JAFKCV010000003.1"/>
</dbReference>
<dbReference type="CDD" id="cd05387">
    <property type="entry name" value="BY-kinase"/>
    <property type="match status" value="1"/>
</dbReference>
<evidence type="ECO:0000256" key="9">
    <source>
        <dbReference type="SAM" id="Phobius"/>
    </source>
</evidence>
<comment type="caution">
    <text evidence="11">The sequence shown here is derived from an EMBL/GenBank/DDBJ whole genome shotgun (WGS) entry which is preliminary data.</text>
</comment>
<evidence type="ECO:0000256" key="4">
    <source>
        <dbReference type="ARBA" id="ARBA00022741"/>
    </source>
</evidence>
<keyword evidence="7 9" id="KW-0472">Membrane</keyword>
<reference evidence="11" key="1">
    <citation type="submission" date="2021-03" db="EMBL/GenBank/DDBJ databases">
        <title>novel species isolated from a fishpond in China.</title>
        <authorList>
            <person name="Lu H."/>
            <person name="Cai Z."/>
        </authorList>
    </citation>
    <scope>NUCLEOTIDE SEQUENCE</scope>
    <source>
        <strain evidence="11">JCM 30855</strain>
    </source>
</reference>
<dbReference type="PANTHER" id="PTHR32309">
    <property type="entry name" value="TYROSINE-PROTEIN KINASE"/>
    <property type="match status" value="1"/>
</dbReference>
<dbReference type="NCBIfam" id="TIGR01007">
    <property type="entry name" value="eps_fam"/>
    <property type="match status" value="1"/>
</dbReference>
<sequence length="685" mass="76563">MSPSLHLEQSVYPQQSVGTGHILLFLWQKKWRVLFLAALMTTAAGFMILKLPKIYTASSTLLLGSADKGLALPSLSLPGVGGNELDTYIEFIRSRAFARILVDQLVLGTRPEYAPLAGESEIVRQFQQNLAISQVKNTDMLKVSFSSTSAETAQEVADSIGPTFFSFHGKLQQQKVLNRSEHLNQQMQEIQARLGKAESDYQQYLDSNNIADLQAQMSMTQSQISELVREQLQQEKRLSEARINLQQARKVRGNHDALMSQAWIMQSPLVMEARRQWVSQSEQMERIKSRYKYKHPKFIQASVNLSSADQELKKRIEEQFSNMQQTILAGEQRSRELASEIDRNKAEFRQLGEHQTVLTRLGQELTATKKVHEVFMAKLQEMEMLKDMGQSKEFAVVDTASLPTEPSKPNVAGLFVMAASFSILFSGGFWFILSLIGDQFTRLNHVLKLMEVSVLAMLPKIQQKHKKRQARPLRSGLGEANYLYAEGIRSLRTAVMVGQHGTQSGIVAVTSIKPGQGKASVVSNLADSISNIESVLLADIDMRQPSLAKAYGLDEKKPGLTEFFDGKAKLSLCMFQRNNGRLTLLPSGSIPSDPLALISTARFREFLQRLRSKFPRILLEAPPVNSVSDALVLSRLVDGVIVVCDVESTQPNELSDIIQHLREANVPLLGVVLNRVKSNMLALKR</sequence>
<evidence type="ECO:0000256" key="2">
    <source>
        <dbReference type="ARBA" id="ARBA00022475"/>
    </source>
</evidence>
<organism evidence="11 12">
    <name type="scientific">Bowmanella dokdonensis</name>
    <dbReference type="NCBI Taxonomy" id="751969"/>
    <lineage>
        <taxon>Bacteria</taxon>
        <taxon>Pseudomonadati</taxon>
        <taxon>Pseudomonadota</taxon>
        <taxon>Gammaproteobacteria</taxon>
        <taxon>Alteromonadales</taxon>
        <taxon>Alteromonadaceae</taxon>
        <taxon>Bowmanella</taxon>
    </lineage>
</organism>
<evidence type="ECO:0000256" key="6">
    <source>
        <dbReference type="ARBA" id="ARBA00022989"/>
    </source>
</evidence>
<feature type="transmembrane region" description="Helical" evidence="9">
    <location>
        <begin position="411"/>
        <end position="433"/>
    </location>
</feature>
<dbReference type="InterPro" id="IPR005702">
    <property type="entry name" value="Wzc-like_C"/>
</dbReference>
<comment type="subcellular location">
    <subcellularLocation>
        <location evidence="1">Cell membrane</location>
        <topology evidence="1">Multi-pass membrane protein</topology>
    </subcellularLocation>
</comment>
<dbReference type="EC" id="2.7.10.2" evidence="11"/>
<dbReference type="Pfam" id="PF02706">
    <property type="entry name" value="Wzz"/>
    <property type="match status" value="1"/>
</dbReference>
<evidence type="ECO:0000256" key="5">
    <source>
        <dbReference type="ARBA" id="ARBA00022840"/>
    </source>
</evidence>
<keyword evidence="12" id="KW-1185">Reference proteome</keyword>
<dbReference type="SUPFAM" id="SSF52540">
    <property type="entry name" value="P-loop containing nucleoside triphosphate hydrolases"/>
    <property type="match status" value="1"/>
</dbReference>
<evidence type="ECO:0000256" key="3">
    <source>
        <dbReference type="ARBA" id="ARBA00022692"/>
    </source>
</evidence>
<gene>
    <name evidence="11" type="ORF">J0A66_07550</name>
</gene>
<evidence type="ECO:0000256" key="7">
    <source>
        <dbReference type="ARBA" id="ARBA00023136"/>
    </source>
</evidence>
<keyword evidence="8" id="KW-0175">Coiled coil</keyword>
<keyword evidence="3 9" id="KW-0812">Transmembrane</keyword>
<evidence type="ECO:0000256" key="8">
    <source>
        <dbReference type="SAM" id="Coils"/>
    </source>
</evidence>
<keyword evidence="5" id="KW-0067">ATP-binding</keyword>
<protein>
    <submittedName>
        <fullName evidence="11">Polysaccharide biosynthesis tyrosine autokinase</fullName>
        <ecNumber evidence="11">2.7.10.2</ecNumber>
    </submittedName>
</protein>
<dbReference type="GO" id="GO:0004715">
    <property type="term" value="F:non-membrane spanning protein tyrosine kinase activity"/>
    <property type="evidence" value="ECO:0007669"/>
    <property type="project" value="UniProtKB-EC"/>
</dbReference>
<dbReference type="Proteomes" id="UP000664654">
    <property type="component" value="Unassembled WGS sequence"/>
</dbReference>
<dbReference type="GO" id="GO:0005886">
    <property type="term" value="C:plasma membrane"/>
    <property type="evidence" value="ECO:0007669"/>
    <property type="project" value="UniProtKB-SubCell"/>
</dbReference>
<dbReference type="EMBL" id="JAFKCV010000003">
    <property type="protein sequence ID" value="MBN7825074.1"/>
    <property type="molecule type" value="Genomic_DNA"/>
</dbReference>
<feature type="transmembrane region" description="Helical" evidence="9">
    <location>
        <begin position="31"/>
        <end position="49"/>
    </location>
</feature>
<dbReference type="PANTHER" id="PTHR32309:SF13">
    <property type="entry name" value="FERRIC ENTEROBACTIN TRANSPORT PROTEIN FEPE"/>
    <property type="match status" value="1"/>
</dbReference>
<dbReference type="Gene3D" id="3.40.50.300">
    <property type="entry name" value="P-loop containing nucleotide triphosphate hydrolases"/>
    <property type="match status" value="1"/>
</dbReference>
<evidence type="ECO:0000259" key="10">
    <source>
        <dbReference type="Pfam" id="PF02706"/>
    </source>
</evidence>
<feature type="domain" description="Polysaccharide chain length determinant N-terminal" evidence="10">
    <location>
        <begin position="22"/>
        <end position="104"/>
    </location>
</feature>